<protein>
    <submittedName>
        <fullName evidence="1">Uncharacterized protein</fullName>
    </submittedName>
</protein>
<sequence>MPLHKDEILNSLSATANVAQFASFRPNQDGSLVQSYCRITGYEENYRFSSVWEAIAALLTNSSDKMVNIRSYEPQSPRSREFIYGLSSVEAVMAELQRLSAERLHLIVNETIDVEDGGVSGVAQGQLIEFSPDDTPRCVEKPGVASLPFTLGTRVLETVYGFAPDLSFAANARVEFSIHPKPRGYHQRHTIVWEYERDTPNFLSPSISWPNRFSRHLGDKAFGLLIADCLGLPVPKTTVVGRRVAPFTFGRETGSFEVWTRTSPVEPQPGLYTTVKGWIDPFALLSKEDPEGTQLKSVLCQSAVRAKYSGAAVAGAKDLIIVEGRRGEGDRFMLGLDSPEYLPAFVIENVRATYAVLASRLGPVRFEWVHDGDVVWIVQLHCGATGTQADVVVPGEAKSWVEFKTAAGLEALRDLLATISEGQGILIVGSVGLTSHVADLLRKAKFPARLKPMHDRA</sequence>
<gene>
    <name evidence="1" type="ORF">GGQ64_003261</name>
</gene>
<dbReference type="AlphaFoldDB" id="A0A7W6GK85"/>
<proteinExistence type="predicted"/>
<organism evidence="1 2">
    <name type="scientific">Mycoplana azooxidifex</name>
    <dbReference type="NCBI Taxonomy" id="1636188"/>
    <lineage>
        <taxon>Bacteria</taxon>
        <taxon>Pseudomonadati</taxon>
        <taxon>Pseudomonadota</taxon>
        <taxon>Alphaproteobacteria</taxon>
        <taxon>Hyphomicrobiales</taxon>
        <taxon>Rhizobiaceae</taxon>
        <taxon>Mycoplana</taxon>
    </lineage>
</organism>
<dbReference type="EMBL" id="JACIEE010000006">
    <property type="protein sequence ID" value="MBB3978047.1"/>
    <property type="molecule type" value="Genomic_DNA"/>
</dbReference>
<evidence type="ECO:0000313" key="1">
    <source>
        <dbReference type="EMBL" id="MBB3978047.1"/>
    </source>
</evidence>
<evidence type="ECO:0000313" key="2">
    <source>
        <dbReference type="Proteomes" id="UP000574761"/>
    </source>
</evidence>
<accession>A0A7W6GK85</accession>
<comment type="caution">
    <text evidence="1">The sequence shown here is derived from an EMBL/GenBank/DDBJ whole genome shotgun (WGS) entry which is preliminary data.</text>
</comment>
<dbReference type="RefSeq" id="WP_183806120.1">
    <property type="nucleotide sequence ID" value="NZ_JACIEE010000006.1"/>
</dbReference>
<name>A0A7W6GK85_9HYPH</name>
<keyword evidence="2" id="KW-1185">Reference proteome</keyword>
<dbReference type="Proteomes" id="UP000574761">
    <property type="component" value="Unassembled WGS sequence"/>
</dbReference>
<reference evidence="1 2" key="1">
    <citation type="submission" date="2020-08" db="EMBL/GenBank/DDBJ databases">
        <title>Genomic Encyclopedia of Type Strains, Phase IV (KMG-IV): sequencing the most valuable type-strain genomes for metagenomic binning, comparative biology and taxonomic classification.</title>
        <authorList>
            <person name="Goeker M."/>
        </authorList>
    </citation>
    <scope>NUCLEOTIDE SEQUENCE [LARGE SCALE GENOMIC DNA]</scope>
    <source>
        <strain evidence="1 2">DSM 100211</strain>
    </source>
</reference>